<organism evidence="2 3">
    <name type="scientific">Paraburkholderia ginsengisoli</name>
    <dbReference type="NCBI Taxonomy" id="311231"/>
    <lineage>
        <taxon>Bacteria</taxon>
        <taxon>Pseudomonadati</taxon>
        <taxon>Pseudomonadota</taxon>
        <taxon>Betaproteobacteria</taxon>
        <taxon>Burkholderiales</taxon>
        <taxon>Burkholderiaceae</taxon>
        <taxon>Paraburkholderia</taxon>
    </lineage>
</organism>
<dbReference type="Proteomes" id="UP000595610">
    <property type="component" value="Chromosome 2"/>
</dbReference>
<keyword evidence="2" id="KW-0378">Hydrolase</keyword>
<dbReference type="RefSeq" id="WP_042324676.1">
    <property type="nucleotide sequence ID" value="NZ_CP066076.1"/>
</dbReference>
<reference evidence="2 3" key="1">
    <citation type="submission" date="2020-12" db="EMBL/GenBank/DDBJ databases">
        <title>FDA dAtabase for Regulatory Grade micrObial Sequences (FDA-ARGOS): Supporting development and validation of Infectious Disease Dx tests.</title>
        <authorList>
            <person name="Nelson B."/>
            <person name="Plummer A."/>
            <person name="Tallon L."/>
            <person name="Sadzewicz L."/>
            <person name="Zhao X."/>
            <person name="Boylan J."/>
            <person name="Ott S."/>
            <person name="Bowen H."/>
            <person name="Vavikolanu K."/>
            <person name="Mehta A."/>
            <person name="Aluvathingal J."/>
            <person name="Nadendla S."/>
            <person name="Myers T."/>
            <person name="Yan Y."/>
            <person name="Sichtig H."/>
        </authorList>
    </citation>
    <scope>NUCLEOTIDE SEQUENCE [LARGE SCALE GENOMIC DNA]</scope>
    <source>
        <strain evidence="2 3">FDAARGOS_1049</strain>
    </source>
</reference>
<dbReference type="InterPro" id="IPR022742">
    <property type="entry name" value="Hydrolase_4"/>
</dbReference>
<protein>
    <submittedName>
        <fullName evidence="2">Alpha/beta hydrolase</fullName>
    </submittedName>
</protein>
<accession>A0A7T4N6E8</accession>
<dbReference type="GO" id="GO:0016787">
    <property type="term" value="F:hydrolase activity"/>
    <property type="evidence" value="ECO:0007669"/>
    <property type="project" value="UniProtKB-KW"/>
</dbReference>
<keyword evidence="3" id="KW-1185">Reference proteome</keyword>
<dbReference type="Gene3D" id="3.40.50.1820">
    <property type="entry name" value="alpha/beta hydrolase"/>
    <property type="match status" value="1"/>
</dbReference>
<gene>
    <name evidence="2" type="ORF">I6I06_25375</name>
</gene>
<dbReference type="EMBL" id="CP066076">
    <property type="protein sequence ID" value="QQC66111.1"/>
    <property type="molecule type" value="Genomic_DNA"/>
</dbReference>
<evidence type="ECO:0000259" key="1">
    <source>
        <dbReference type="Pfam" id="PF12146"/>
    </source>
</evidence>
<evidence type="ECO:0000313" key="2">
    <source>
        <dbReference type="EMBL" id="QQC66111.1"/>
    </source>
</evidence>
<dbReference type="KEGG" id="pgis:I6I06_25375"/>
<dbReference type="SUPFAM" id="SSF53474">
    <property type="entry name" value="alpha/beta-Hydrolases"/>
    <property type="match status" value="1"/>
</dbReference>
<dbReference type="PANTHER" id="PTHR43194:SF5">
    <property type="entry name" value="PIMELOYL-[ACYL-CARRIER PROTEIN] METHYL ESTER ESTERASE"/>
    <property type="match status" value="1"/>
</dbReference>
<proteinExistence type="predicted"/>
<name>A0A7T4N6E8_9BURK</name>
<dbReference type="PANTHER" id="PTHR43194">
    <property type="entry name" value="HYDROLASE ALPHA/BETA FOLD FAMILY"/>
    <property type="match status" value="1"/>
</dbReference>
<dbReference type="InterPro" id="IPR029058">
    <property type="entry name" value="AB_hydrolase_fold"/>
</dbReference>
<feature type="domain" description="Serine aminopeptidase S33" evidence="1">
    <location>
        <begin position="52"/>
        <end position="221"/>
    </location>
</feature>
<dbReference type="AlphaFoldDB" id="A0A7T4N6E8"/>
<evidence type="ECO:0000313" key="3">
    <source>
        <dbReference type="Proteomes" id="UP000595610"/>
    </source>
</evidence>
<dbReference type="InterPro" id="IPR050228">
    <property type="entry name" value="Carboxylesterase_BioH"/>
</dbReference>
<dbReference type="Pfam" id="PF12146">
    <property type="entry name" value="Hydrolase_4"/>
    <property type="match status" value="1"/>
</dbReference>
<sequence length="259" mass="28388">MSTWLLLRGLTRETRHWGRLPDALRDAVGGALLPIDLPGNGAFTHLCSPIAVADMVGFVRDAALQTGAPGPYRVLAMSLGGMVATDWAQRHPGEIERLVLINTSMRPFSRMHERLRPSAWPGLLAIAAHWRDTLRAERGIHRLTCNRVDRLNADLDAWRAIRLSAPVSRANALRQLWAAARFSAAVAAPRCPVLILSSRADRLVDPVCSAKLAAAWGAPRREHAWAGHDLPHDDPAWLAEQVRAWLETASPPATPKPAL</sequence>